<keyword evidence="5 13" id="KW-0732">Signal</keyword>
<dbReference type="InterPro" id="IPR008271">
    <property type="entry name" value="Ser/Thr_kinase_AS"/>
</dbReference>
<dbReference type="PROSITE" id="PS00107">
    <property type="entry name" value="PROTEIN_KINASE_ATP"/>
    <property type="match status" value="1"/>
</dbReference>
<comment type="subcellular location">
    <subcellularLocation>
        <location evidence="1">Cell membrane</location>
        <topology evidence="1">Single-pass membrane protein</topology>
    </subcellularLocation>
</comment>
<evidence type="ECO:0000256" key="5">
    <source>
        <dbReference type="ARBA" id="ARBA00022729"/>
    </source>
</evidence>
<dbReference type="PANTHER" id="PTHR46204">
    <property type="entry name" value="CHITIN ELICITOR RECEPTOR KINASE 1-RELATED"/>
    <property type="match status" value="1"/>
</dbReference>
<evidence type="ECO:0000256" key="8">
    <source>
        <dbReference type="ARBA" id="ARBA00022840"/>
    </source>
</evidence>
<dbReference type="SUPFAM" id="SSF54106">
    <property type="entry name" value="LysM domain"/>
    <property type="match status" value="1"/>
</dbReference>
<accession>A0A0D3EPX4</accession>
<dbReference type="eggNOG" id="ENOG502QQIN">
    <property type="taxonomic scope" value="Eukaryota"/>
</dbReference>
<evidence type="ECO:0000256" key="12">
    <source>
        <dbReference type="PROSITE-ProRule" id="PRU10141"/>
    </source>
</evidence>
<dbReference type="GO" id="GO:0045087">
    <property type="term" value="P:innate immune response"/>
    <property type="evidence" value="ECO:0007669"/>
    <property type="project" value="InterPro"/>
</dbReference>
<reference evidence="16" key="2">
    <citation type="submission" date="2015-03" db="UniProtKB">
        <authorList>
            <consortium name="EnsemblPlants"/>
        </authorList>
    </citation>
    <scope>IDENTIFICATION</scope>
</reference>
<dbReference type="InterPro" id="IPR000719">
    <property type="entry name" value="Prot_kinase_dom"/>
</dbReference>
<evidence type="ECO:0000256" key="7">
    <source>
        <dbReference type="ARBA" id="ARBA00022777"/>
    </source>
</evidence>
<dbReference type="PROSITE" id="PS00108">
    <property type="entry name" value="PROTEIN_KINASE_ST"/>
    <property type="match status" value="1"/>
</dbReference>
<dbReference type="GO" id="GO:0005524">
    <property type="term" value="F:ATP binding"/>
    <property type="evidence" value="ECO:0007669"/>
    <property type="project" value="UniProtKB-UniRule"/>
</dbReference>
<keyword evidence="8 12" id="KW-0067">ATP-binding</keyword>
<keyword evidence="11" id="KW-1015">Disulfide bond</keyword>
<evidence type="ECO:0000256" key="6">
    <source>
        <dbReference type="ARBA" id="ARBA00022741"/>
    </source>
</evidence>
<evidence type="ECO:0000256" key="3">
    <source>
        <dbReference type="ARBA" id="ARBA00022679"/>
    </source>
</evidence>
<organism evidence="16">
    <name type="scientific">Oryza barthii</name>
    <dbReference type="NCBI Taxonomy" id="65489"/>
    <lineage>
        <taxon>Eukaryota</taxon>
        <taxon>Viridiplantae</taxon>
        <taxon>Streptophyta</taxon>
        <taxon>Embryophyta</taxon>
        <taxon>Tracheophyta</taxon>
        <taxon>Spermatophyta</taxon>
        <taxon>Magnoliopsida</taxon>
        <taxon>Liliopsida</taxon>
        <taxon>Poales</taxon>
        <taxon>Poaceae</taxon>
        <taxon>BOP clade</taxon>
        <taxon>Oryzoideae</taxon>
        <taxon>Oryzeae</taxon>
        <taxon>Oryzinae</taxon>
        <taxon>Oryza</taxon>
    </lineage>
</organism>
<dbReference type="CDD" id="cd00118">
    <property type="entry name" value="LysM"/>
    <property type="match status" value="1"/>
</dbReference>
<dbReference type="STRING" id="65489.A0A0D3EPX4"/>
<sequence length="560" mass="61876">MSKHGFLFFLLFFLQYLHTIISLLDSPGGSLASLPEWQPMPCNSVSVNPLCNSYLYVTPEGRNLSEVASDFSGNASLFQRITRFSGSEDLLVNVPCVCEVINATMTGLFHDTNYRVKDGDTGDIINSKTFSGLALNVGDGQILHKEEKLIIHLPCGCSSTAPEGVLSYAVEDKDTLGNIASLFGSSSKDILDLNPSLKDPNFIKPGWVLFIPMGVAGSSNKKIDPFQTERPVIFSLIAVEDATSNFDEKRKIGEGGYGSVYLGFIGTHEIAVKKMKASKSKEFFAELKVLCKIHHINVVELIGYAAGDDHLYLVYEYVQNGSLSEHLHDPLLKGHQPLSWTARTQIAMDSARGIEYIHDHTKTCYVHRDIKTSNILLDNGLRAKVSHAKPINFQVADFGLVKLVQRSDEDECLATRLVGTPGYLPPESVLELHMTTKSDVYAFGVVLAELITGLRALVRDNKEANKTKSLISIMRKAFKPEDLESSLETIVDPYLKDNYPIEEVCKLANISMWCLSEDPLHRPEMREVMPILAQIHMASIEWEASLGGDGEVFSGVSNGR</sequence>
<dbReference type="FunFam" id="3.30.200.20:FF:000526">
    <property type="entry name" value="Kinase family protein"/>
    <property type="match status" value="1"/>
</dbReference>
<dbReference type="HOGENOM" id="CLU_000288_99_2_1"/>
<evidence type="ECO:0000259" key="14">
    <source>
        <dbReference type="PROSITE" id="PS50011"/>
    </source>
</evidence>
<feature type="domain" description="Protein kinase" evidence="14">
    <location>
        <begin position="246"/>
        <end position="532"/>
    </location>
</feature>
<evidence type="ECO:0000313" key="17">
    <source>
        <dbReference type="Proteomes" id="UP000026960"/>
    </source>
</evidence>
<evidence type="ECO:0000256" key="9">
    <source>
        <dbReference type="ARBA" id="ARBA00022989"/>
    </source>
</evidence>
<dbReference type="PROSITE" id="PS51782">
    <property type="entry name" value="LYSM"/>
    <property type="match status" value="1"/>
</dbReference>
<keyword evidence="3" id="KW-0808">Transferase</keyword>
<protein>
    <recommendedName>
        <fullName evidence="18">Protein kinase domain-containing protein</fullName>
    </recommendedName>
</protein>
<keyword evidence="2" id="KW-1003">Cell membrane</keyword>
<evidence type="ECO:0000256" key="11">
    <source>
        <dbReference type="ARBA" id="ARBA00023157"/>
    </source>
</evidence>
<dbReference type="PANTHER" id="PTHR46204:SF8">
    <property type="entry name" value="PROTEIN KINASE DOMAIN-CONTAINING PROTEIN"/>
    <property type="match status" value="1"/>
</dbReference>
<evidence type="ECO:0008006" key="18">
    <source>
        <dbReference type="Google" id="ProtNLM"/>
    </source>
</evidence>
<dbReference type="InterPro" id="IPR036779">
    <property type="entry name" value="LysM_dom_sf"/>
</dbReference>
<dbReference type="InterPro" id="IPR044812">
    <property type="entry name" value="CERK1/LYK3-like"/>
</dbReference>
<dbReference type="SMART" id="SM00220">
    <property type="entry name" value="S_TKc"/>
    <property type="match status" value="1"/>
</dbReference>
<evidence type="ECO:0000259" key="15">
    <source>
        <dbReference type="PROSITE" id="PS51782"/>
    </source>
</evidence>
<reference evidence="16" key="1">
    <citation type="journal article" date="2009" name="Rice">
        <title>De Novo Next Generation Sequencing of Plant Genomes.</title>
        <authorList>
            <person name="Rounsley S."/>
            <person name="Marri P.R."/>
            <person name="Yu Y."/>
            <person name="He R."/>
            <person name="Sisneros N."/>
            <person name="Goicoechea J.L."/>
            <person name="Lee S.J."/>
            <person name="Angelova A."/>
            <person name="Kudrna D."/>
            <person name="Luo M."/>
            <person name="Affourtit J."/>
            <person name="Desany B."/>
            <person name="Knight J."/>
            <person name="Niazi F."/>
            <person name="Egholm M."/>
            <person name="Wing R.A."/>
        </authorList>
    </citation>
    <scope>NUCLEOTIDE SEQUENCE [LARGE SCALE GENOMIC DNA]</scope>
    <source>
        <strain evidence="16">cv. IRGC 105608</strain>
    </source>
</reference>
<dbReference type="PaxDb" id="65489-OBART01G18860.1"/>
<evidence type="ECO:0000256" key="1">
    <source>
        <dbReference type="ARBA" id="ARBA00004162"/>
    </source>
</evidence>
<evidence type="ECO:0000256" key="10">
    <source>
        <dbReference type="ARBA" id="ARBA00023136"/>
    </source>
</evidence>
<feature type="chain" id="PRO_5002271141" description="Protein kinase domain-containing protein" evidence="13">
    <location>
        <begin position="20"/>
        <end position="560"/>
    </location>
</feature>
<dbReference type="Gene3D" id="1.10.510.10">
    <property type="entry name" value="Transferase(Phosphotransferase) domain 1"/>
    <property type="match status" value="1"/>
</dbReference>
<dbReference type="Pfam" id="PF00069">
    <property type="entry name" value="Pkinase"/>
    <property type="match status" value="1"/>
</dbReference>
<dbReference type="InterPro" id="IPR017441">
    <property type="entry name" value="Protein_kinase_ATP_BS"/>
</dbReference>
<dbReference type="FunFam" id="1.10.510.10:FF:000468">
    <property type="entry name" value="PTI1-like tyrosine-protein kinase 3"/>
    <property type="match status" value="1"/>
</dbReference>
<keyword evidence="9" id="KW-1133">Transmembrane helix</keyword>
<name>A0A0D3EPX4_9ORYZ</name>
<dbReference type="GO" id="GO:0005886">
    <property type="term" value="C:plasma membrane"/>
    <property type="evidence" value="ECO:0007669"/>
    <property type="project" value="UniProtKB-SubCell"/>
</dbReference>
<dbReference type="PROSITE" id="PS50011">
    <property type="entry name" value="PROTEIN_KINASE_DOM"/>
    <property type="match status" value="1"/>
</dbReference>
<keyword evidence="7" id="KW-0418">Kinase</keyword>
<dbReference type="Gramene" id="OBART01G18860.1">
    <property type="protein sequence ID" value="OBART01G18860.1"/>
    <property type="gene ID" value="OBART01G18860"/>
</dbReference>
<keyword evidence="4" id="KW-0812">Transmembrane</keyword>
<keyword evidence="6 12" id="KW-0547">Nucleotide-binding</keyword>
<feature type="signal peptide" evidence="13">
    <location>
        <begin position="1"/>
        <end position="19"/>
    </location>
</feature>
<dbReference type="EnsemblPlants" id="OBART01G18860.1">
    <property type="protein sequence ID" value="OBART01G18860.1"/>
    <property type="gene ID" value="OBART01G18860"/>
</dbReference>
<dbReference type="AlphaFoldDB" id="A0A0D3EPX4"/>
<evidence type="ECO:0000256" key="2">
    <source>
        <dbReference type="ARBA" id="ARBA00022475"/>
    </source>
</evidence>
<dbReference type="Gene3D" id="3.30.200.20">
    <property type="entry name" value="Phosphorylase Kinase, domain 1"/>
    <property type="match status" value="1"/>
</dbReference>
<dbReference type="SUPFAM" id="SSF56112">
    <property type="entry name" value="Protein kinase-like (PK-like)"/>
    <property type="match status" value="1"/>
</dbReference>
<keyword evidence="17" id="KW-1185">Reference proteome</keyword>
<evidence type="ECO:0000256" key="4">
    <source>
        <dbReference type="ARBA" id="ARBA00022692"/>
    </source>
</evidence>
<dbReference type="Gene3D" id="3.10.350.10">
    <property type="entry name" value="LysM domain"/>
    <property type="match status" value="1"/>
</dbReference>
<dbReference type="Proteomes" id="UP000026960">
    <property type="component" value="Chromosome 1"/>
</dbReference>
<dbReference type="GO" id="GO:0019199">
    <property type="term" value="F:transmembrane receptor protein kinase activity"/>
    <property type="evidence" value="ECO:0007669"/>
    <property type="project" value="InterPro"/>
</dbReference>
<dbReference type="SMART" id="SM00257">
    <property type="entry name" value="LysM"/>
    <property type="match status" value="1"/>
</dbReference>
<keyword evidence="10" id="KW-0472">Membrane</keyword>
<feature type="domain" description="LysM" evidence="15">
    <location>
        <begin position="166"/>
        <end position="211"/>
    </location>
</feature>
<dbReference type="Pfam" id="PF01476">
    <property type="entry name" value="LysM"/>
    <property type="match status" value="1"/>
</dbReference>
<evidence type="ECO:0000256" key="13">
    <source>
        <dbReference type="SAM" id="SignalP"/>
    </source>
</evidence>
<dbReference type="InterPro" id="IPR011009">
    <property type="entry name" value="Kinase-like_dom_sf"/>
</dbReference>
<proteinExistence type="predicted"/>
<dbReference type="InterPro" id="IPR018392">
    <property type="entry name" value="LysM"/>
</dbReference>
<feature type="binding site" evidence="12">
    <location>
        <position position="274"/>
    </location>
    <ligand>
        <name>ATP</name>
        <dbReference type="ChEBI" id="CHEBI:30616"/>
    </ligand>
</feature>
<evidence type="ECO:0000313" key="16">
    <source>
        <dbReference type="EnsemblPlants" id="OBART01G18860.1"/>
    </source>
</evidence>